<evidence type="ECO:0000313" key="1">
    <source>
        <dbReference type="EMBL" id="VEL40994.1"/>
    </source>
</evidence>
<dbReference type="OrthoDB" id="245173at2759"/>
<protein>
    <submittedName>
        <fullName evidence="1">Uncharacterized protein</fullName>
    </submittedName>
</protein>
<name>A0A448XNG7_9PLAT</name>
<dbReference type="InterPro" id="IPR019335">
    <property type="entry name" value="COG7"/>
</dbReference>
<gene>
    <name evidence="1" type="ORF">PXEA_LOCUS34434</name>
</gene>
<reference evidence="1" key="1">
    <citation type="submission" date="2018-11" db="EMBL/GenBank/DDBJ databases">
        <authorList>
            <consortium name="Pathogen Informatics"/>
        </authorList>
    </citation>
    <scope>NUCLEOTIDE SEQUENCE</scope>
</reference>
<organism evidence="1 2">
    <name type="scientific">Protopolystoma xenopodis</name>
    <dbReference type="NCBI Taxonomy" id="117903"/>
    <lineage>
        <taxon>Eukaryota</taxon>
        <taxon>Metazoa</taxon>
        <taxon>Spiralia</taxon>
        <taxon>Lophotrochozoa</taxon>
        <taxon>Platyhelminthes</taxon>
        <taxon>Monogenea</taxon>
        <taxon>Polyopisthocotylea</taxon>
        <taxon>Polystomatidea</taxon>
        <taxon>Polystomatidae</taxon>
        <taxon>Protopolystoma</taxon>
    </lineage>
</organism>
<dbReference type="GO" id="GO:0006886">
    <property type="term" value="P:intracellular protein transport"/>
    <property type="evidence" value="ECO:0007669"/>
    <property type="project" value="InterPro"/>
</dbReference>
<sequence>GVTSLNPTSSVSSGPFPGGACLVSRWLEHLICQLACNALISTLFRIRSPPASSEQYDLELSMNELELTNKAISEVGPSSCLTEHSIKQLEIDLNYFISVLEDLGLNPPAGLLAFRELLICPAEDFASISADKPLKIVHYVTSLRGT</sequence>
<proteinExistence type="predicted"/>
<dbReference type="Pfam" id="PF10191">
    <property type="entry name" value="COG7"/>
    <property type="match status" value="1"/>
</dbReference>
<dbReference type="AlphaFoldDB" id="A0A448XNG7"/>
<keyword evidence="2" id="KW-1185">Reference proteome</keyword>
<feature type="non-terminal residue" evidence="1">
    <location>
        <position position="1"/>
    </location>
</feature>
<accession>A0A448XNG7</accession>
<dbReference type="GO" id="GO:0017119">
    <property type="term" value="C:Golgi transport complex"/>
    <property type="evidence" value="ECO:0007669"/>
    <property type="project" value="InterPro"/>
</dbReference>
<evidence type="ECO:0000313" key="2">
    <source>
        <dbReference type="Proteomes" id="UP000784294"/>
    </source>
</evidence>
<comment type="caution">
    <text evidence="1">The sequence shown here is derived from an EMBL/GenBank/DDBJ whole genome shotgun (WGS) entry which is preliminary data.</text>
</comment>
<dbReference type="EMBL" id="CAAALY010267373">
    <property type="protein sequence ID" value="VEL40994.1"/>
    <property type="molecule type" value="Genomic_DNA"/>
</dbReference>
<dbReference type="Proteomes" id="UP000784294">
    <property type="component" value="Unassembled WGS sequence"/>
</dbReference>